<accession>A0AAV7IL34</accession>
<name>A0AAV7IL34_COTGL</name>
<protein>
    <submittedName>
        <fullName evidence="1">Uncharacterized protein</fullName>
    </submittedName>
</protein>
<dbReference type="Proteomes" id="UP000826195">
    <property type="component" value="Unassembled WGS sequence"/>
</dbReference>
<sequence>MQEHRGLDDREPSNPFIDIECRDTAIRQIAGNPDISSLLKHLATSQDGTLQATSFSMTPNSNPSQTTV</sequence>
<reference evidence="1 2" key="1">
    <citation type="journal article" date="2021" name="J. Hered.">
        <title>A chromosome-level genome assembly of the parasitoid wasp, Cotesia glomerata (Hymenoptera: Braconidae).</title>
        <authorList>
            <person name="Pinto B.J."/>
            <person name="Weis J.J."/>
            <person name="Gamble T."/>
            <person name="Ode P.J."/>
            <person name="Paul R."/>
            <person name="Zaspel J.M."/>
        </authorList>
    </citation>
    <scope>NUCLEOTIDE SEQUENCE [LARGE SCALE GENOMIC DNA]</scope>
    <source>
        <strain evidence="1">CgM1</strain>
    </source>
</reference>
<dbReference type="AlphaFoldDB" id="A0AAV7IL34"/>
<dbReference type="EMBL" id="JAHXZJ010001492">
    <property type="protein sequence ID" value="KAH0552805.1"/>
    <property type="molecule type" value="Genomic_DNA"/>
</dbReference>
<proteinExistence type="predicted"/>
<evidence type="ECO:0000313" key="1">
    <source>
        <dbReference type="EMBL" id="KAH0552805.1"/>
    </source>
</evidence>
<evidence type="ECO:0000313" key="2">
    <source>
        <dbReference type="Proteomes" id="UP000826195"/>
    </source>
</evidence>
<keyword evidence="2" id="KW-1185">Reference proteome</keyword>
<comment type="caution">
    <text evidence="1">The sequence shown here is derived from an EMBL/GenBank/DDBJ whole genome shotgun (WGS) entry which is preliminary data.</text>
</comment>
<gene>
    <name evidence="1" type="ORF">KQX54_015622</name>
</gene>
<organism evidence="1 2">
    <name type="scientific">Cotesia glomerata</name>
    <name type="common">Lepidopteran parasitic wasp</name>
    <name type="synonym">Apanteles glomeratus</name>
    <dbReference type="NCBI Taxonomy" id="32391"/>
    <lineage>
        <taxon>Eukaryota</taxon>
        <taxon>Metazoa</taxon>
        <taxon>Ecdysozoa</taxon>
        <taxon>Arthropoda</taxon>
        <taxon>Hexapoda</taxon>
        <taxon>Insecta</taxon>
        <taxon>Pterygota</taxon>
        <taxon>Neoptera</taxon>
        <taxon>Endopterygota</taxon>
        <taxon>Hymenoptera</taxon>
        <taxon>Apocrita</taxon>
        <taxon>Ichneumonoidea</taxon>
        <taxon>Braconidae</taxon>
        <taxon>Microgastrinae</taxon>
        <taxon>Cotesia</taxon>
    </lineage>
</organism>